<dbReference type="GO" id="GO:0004888">
    <property type="term" value="F:transmembrane signaling receptor activity"/>
    <property type="evidence" value="ECO:0007669"/>
    <property type="project" value="InterPro"/>
</dbReference>
<dbReference type="SUPFAM" id="SSF90112">
    <property type="entry name" value="Neurotransmitter-gated ion-channel transmembrane pore"/>
    <property type="match status" value="1"/>
</dbReference>
<feature type="transmembrane region" description="Helical" evidence="2">
    <location>
        <begin position="196"/>
        <end position="218"/>
    </location>
</feature>
<keyword evidence="2" id="KW-1133">Transmembrane helix</keyword>
<evidence type="ECO:0000313" key="3">
    <source>
        <dbReference type="EMBL" id="RMZ95185.1"/>
    </source>
</evidence>
<dbReference type="InterPro" id="IPR036719">
    <property type="entry name" value="Neuro-gated_channel_TM_sf"/>
</dbReference>
<dbReference type="STRING" id="10195.A0A3M7P7W4"/>
<sequence>MSLGLPNRDVHISVQFMRFGEINTINERYYAEILIESNWIIYKCTDKYSPVFDWNPKLYIENSINEPKEEITYELQKFYNMTKVFEKRTVKGFFWEKLELEHFPLDVQELSIVICSKLKPNEVELKLDPERPCLIDPKAEKIFHDQQKWCLYKLVKVADHASYDECQEDDPAQKLIKQQAPAKFVVTSFCSRLSGYYLYNAYFIIFLITLLSLCIFSIDCKLPQSRLQTCFTLVLTSASFKWVTNRSLPAISYMTSLDKYSISCIFYLCLNCGWHSVVGFFWQKDLAVQVDLAISFKTIKDLERLNKEGPPPPYLILQLTLLKWWGITQCSVNLLRRTKFKRDCEFVYLETLCYRFDKTIPSLLSNCIQKEYIIENPSIFVTKVEINLKFLLQ</sequence>
<protein>
    <submittedName>
        <fullName evidence="3">Gamma-aminobutyric acid receptor subunit rho-2-like</fullName>
    </submittedName>
</protein>
<evidence type="ECO:0000256" key="2">
    <source>
        <dbReference type="SAM" id="Phobius"/>
    </source>
</evidence>
<comment type="caution">
    <text evidence="3">The sequence shown here is derived from an EMBL/GenBank/DDBJ whole genome shotgun (WGS) entry which is preliminary data.</text>
</comment>
<comment type="subcellular location">
    <subcellularLocation>
        <location evidence="1">Membrane</location>
        <topology evidence="1">Multi-pass membrane protein</topology>
    </subcellularLocation>
</comment>
<keyword evidence="4" id="KW-1185">Reference proteome</keyword>
<evidence type="ECO:0000313" key="4">
    <source>
        <dbReference type="Proteomes" id="UP000276133"/>
    </source>
</evidence>
<keyword evidence="3" id="KW-0675">Receptor</keyword>
<proteinExistence type="predicted"/>
<name>A0A3M7P7W4_BRAPC</name>
<dbReference type="AlphaFoldDB" id="A0A3M7P7W4"/>
<gene>
    <name evidence="3" type="ORF">BpHYR1_008234</name>
</gene>
<keyword evidence="2" id="KW-0812">Transmembrane</keyword>
<dbReference type="InterPro" id="IPR038050">
    <property type="entry name" value="Neuro_actylchol_rec"/>
</dbReference>
<accession>A0A3M7P7W4</accession>
<dbReference type="Gene3D" id="2.70.170.10">
    <property type="entry name" value="Neurotransmitter-gated ion-channel ligand-binding domain"/>
    <property type="match status" value="1"/>
</dbReference>
<dbReference type="Gene3D" id="1.20.58.390">
    <property type="entry name" value="Neurotransmitter-gated ion-channel transmembrane domain"/>
    <property type="match status" value="1"/>
</dbReference>
<dbReference type="GO" id="GO:0016020">
    <property type="term" value="C:membrane"/>
    <property type="evidence" value="ECO:0007669"/>
    <property type="project" value="UniProtKB-SubCell"/>
</dbReference>
<dbReference type="PANTHER" id="PTHR18945">
    <property type="entry name" value="NEUROTRANSMITTER GATED ION CHANNEL"/>
    <property type="match status" value="1"/>
</dbReference>
<organism evidence="3 4">
    <name type="scientific">Brachionus plicatilis</name>
    <name type="common">Marine rotifer</name>
    <name type="synonym">Brachionus muelleri</name>
    <dbReference type="NCBI Taxonomy" id="10195"/>
    <lineage>
        <taxon>Eukaryota</taxon>
        <taxon>Metazoa</taxon>
        <taxon>Spiralia</taxon>
        <taxon>Gnathifera</taxon>
        <taxon>Rotifera</taxon>
        <taxon>Eurotatoria</taxon>
        <taxon>Monogononta</taxon>
        <taxon>Pseudotrocha</taxon>
        <taxon>Ploima</taxon>
        <taxon>Brachionidae</taxon>
        <taxon>Brachionus</taxon>
    </lineage>
</organism>
<dbReference type="Proteomes" id="UP000276133">
    <property type="component" value="Unassembled WGS sequence"/>
</dbReference>
<dbReference type="EMBL" id="REGN01012525">
    <property type="protein sequence ID" value="RMZ95185.1"/>
    <property type="molecule type" value="Genomic_DNA"/>
</dbReference>
<evidence type="ECO:0000256" key="1">
    <source>
        <dbReference type="ARBA" id="ARBA00004141"/>
    </source>
</evidence>
<keyword evidence="2" id="KW-0472">Membrane</keyword>
<dbReference type="GO" id="GO:0005230">
    <property type="term" value="F:extracellular ligand-gated monoatomic ion channel activity"/>
    <property type="evidence" value="ECO:0007669"/>
    <property type="project" value="InterPro"/>
</dbReference>
<reference evidence="3 4" key="1">
    <citation type="journal article" date="2018" name="Sci. Rep.">
        <title>Genomic signatures of local adaptation to the degree of environmental predictability in rotifers.</title>
        <authorList>
            <person name="Franch-Gras L."/>
            <person name="Hahn C."/>
            <person name="Garcia-Roger E.M."/>
            <person name="Carmona M.J."/>
            <person name="Serra M."/>
            <person name="Gomez A."/>
        </authorList>
    </citation>
    <scope>NUCLEOTIDE SEQUENCE [LARGE SCALE GENOMIC DNA]</scope>
    <source>
        <strain evidence="3">HYR1</strain>
    </source>
</reference>
<dbReference type="InterPro" id="IPR036734">
    <property type="entry name" value="Neur_chan_lig-bd_sf"/>
</dbReference>
<feature type="transmembrane region" description="Helical" evidence="2">
    <location>
        <begin position="264"/>
        <end position="282"/>
    </location>
</feature>
<dbReference type="OrthoDB" id="203862at2759"/>
<dbReference type="InterPro" id="IPR006201">
    <property type="entry name" value="Neur_channel"/>
</dbReference>